<organism evidence="2">
    <name type="scientific">Rosellinia necatrix</name>
    <name type="common">White root-rot fungus</name>
    <dbReference type="NCBI Taxonomy" id="77044"/>
    <lineage>
        <taxon>Eukaryota</taxon>
        <taxon>Fungi</taxon>
        <taxon>Dikarya</taxon>
        <taxon>Ascomycota</taxon>
        <taxon>Pezizomycotina</taxon>
        <taxon>Sordariomycetes</taxon>
        <taxon>Xylariomycetidae</taxon>
        <taxon>Xylariales</taxon>
        <taxon>Xylariaceae</taxon>
        <taxon>Rosellinia</taxon>
    </lineage>
</organism>
<feature type="compositionally biased region" description="Low complexity" evidence="1">
    <location>
        <begin position="50"/>
        <end position="62"/>
    </location>
</feature>
<reference evidence="2" key="1">
    <citation type="submission" date="2016-03" db="EMBL/GenBank/DDBJ databases">
        <title>Draft genome sequence of Rosellinia necatrix.</title>
        <authorList>
            <person name="Kanematsu S."/>
        </authorList>
    </citation>
    <scope>NUCLEOTIDE SEQUENCE [LARGE SCALE GENOMIC DNA]</scope>
    <source>
        <strain evidence="2">W97</strain>
    </source>
</reference>
<proteinExistence type="predicted"/>
<feature type="compositionally biased region" description="Acidic residues" evidence="1">
    <location>
        <begin position="33"/>
        <end position="46"/>
    </location>
</feature>
<evidence type="ECO:0000256" key="1">
    <source>
        <dbReference type="SAM" id="MobiDB-lite"/>
    </source>
</evidence>
<dbReference type="Proteomes" id="UP000054516">
    <property type="component" value="Unassembled WGS sequence"/>
</dbReference>
<protein>
    <submittedName>
        <fullName evidence="2">Uncharacterized protein</fullName>
    </submittedName>
</protein>
<feature type="region of interest" description="Disordered" evidence="1">
    <location>
        <begin position="88"/>
        <end position="117"/>
    </location>
</feature>
<sequence>MLHELQDLDVPSGAAHSEMMPRMPEPLSKFSLESDDEHVDDDEGYEEYTSSNSLSSPLSFLSRRTRRHARRRERSLLSLIPRTYPAAEQARRYAAPRGASRKEKLRRPRQRQQKSAIKADAAVLIRRPDKLSLGKALSIAVICIAHLCARVLAPLQMPFIDRGTRRLTR</sequence>
<accession>A0A1S8ABE3</accession>
<dbReference type="AlphaFoldDB" id="A0A1S8ABE3"/>
<evidence type="ECO:0000313" key="3">
    <source>
        <dbReference type="Proteomes" id="UP000054516"/>
    </source>
</evidence>
<gene>
    <name evidence="2" type="ORF">SAMD00023353_11800210</name>
</gene>
<dbReference type="EMBL" id="DF977563">
    <property type="protein sequence ID" value="GAW27369.1"/>
    <property type="molecule type" value="Genomic_DNA"/>
</dbReference>
<feature type="compositionally biased region" description="Basic residues" evidence="1">
    <location>
        <begin position="103"/>
        <end position="112"/>
    </location>
</feature>
<evidence type="ECO:0000313" key="2">
    <source>
        <dbReference type="EMBL" id="GAW27369.1"/>
    </source>
</evidence>
<keyword evidence="3" id="KW-1185">Reference proteome</keyword>
<name>A0A1S8ABE3_ROSNE</name>
<feature type="region of interest" description="Disordered" evidence="1">
    <location>
        <begin position="1"/>
        <end position="66"/>
    </location>
</feature>